<feature type="compositionally biased region" description="Polar residues" evidence="1">
    <location>
        <begin position="455"/>
        <end position="487"/>
    </location>
</feature>
<protein>
    <submittedName>
        <fullName evidence="3">Putative microtubule-associated protein futsch</fullName>
    </submittedName>
</protein>
<feature type="region of interest" description="Disordered" evidence="1">
    <location>
        <begin position="655"/>
        <end position="676"/>
    </location>
</feature>
<feature type="compositionally biased region" description="Acidic residues" evidence="1">
    <location>
        <begin position="1581"/>
        <end position="1590"/>
    </location>
</feature>
<feature type="compositionally biased region" description="Basic and acidic residues" evidence="1">
    <location>
        <begin position="275"/>
        <end position="307"/>
    </location>
</feature>
<proteinExistence type="predicted"/>
<feature type="compositionally biased region" description="Basic and acidic residues" evidence="1">
    <location>
        <begin position="660"/>
        <end position="676"/>
    </location>
</feature>
<feature type="compositionally biased region" description="Polar residues" evidence="1">
    <location>
        <begin position="522"/>
        <end position="531"/>
    </location>
</feature>
<feature type="region of interest" description="Disordered" evidence="1">
    <location>
        <begin position="1418"/>
        <end position="1459"/>
    </location>
</feature>
<feature type="compositionally biased region" description="Basic and acidic residues" evidence="1">
    <location>
        <begin position="488"/>
        <end position="497"/>
    </location>
</feature>
<feature type="compositionally biased region" description="Basic and acidic residues" evidence="1">
    <location>
        <begin position="234"/>
        <end position="249"/>
    </location>
</feature>
<organism evidence="3">
    <name type="scientific">Panstrongylus lignarius</name>
    <dbReference type="NCBI Taxonomy" id="156445"/>
    <lineage>
        <taxon>Eukaryota</taxon>
        <taxon>Metazoa</taxon>
        <taxon>Ecdysozoa</taxon>
        <taxon>Arthropoda</taxon>
        <taxon>Hexapoda</taxon>
        <taxon>Insecta</taxon>
        <taxon>Pterygota</taxon>
        <taxon>Neoptera</taxon>
        <taxon>Paraneoptera</taxon>
        <taxon>Hemiptera</taxon>
        <taxon>Heteroptera</taxon>
        <taxon>Panheteroptera</taxon>
        <taxon>Cimicomorpha</taxon>
        <taxon>Reduviidae</taxon>
        <taxon>Triatominae</taxon>
        <taxon>Panstrongylus</taxon>
    </lineage>
</organism>
<feature type="compositionally biased region" description="Basic and acidic residues" evidence="1">
    <location>
        <begin position="329"/>
        <end position="346"/>
    </location>
</feature>
<evidence type="ECO:0000313" key="3">
    <source>
        <dbReference type="EMBL" id="JAW07530.1"/>
    </source>
</evidence>
<feature type="compositionally biased region" description="Acidic residues" evidence="1">
    <location>
        <begin position="1436"/>
        <end position="1449"/>
    </location>
</feature>
<evidence type="ECO:0000256" key="1">
    <source>
        <dbReference type="SAM" id="MobiDB-lite"/>
    </source>
</evidence>
<feature type="region of interest" description="Disordered" evidence="1">
    <location>
        <begin position="1580"/>
        <end position="1619"/>
    </location>
</feature>
<feature type="compositionally biased region" description="Basic residues" evidence="1">
    <location>
        <begin position="771"/>
        <end position="784"/>
    </location>
</feature>
<name>A0A224XGE6_9HEMI</name>
<feature type="compositionally biased region" description="Basic and acidic residues" evidence="1">
    <location>
        <begin position="1610"/>
        <end position="1619"/>
    </location>
</feature>
<feature type="compositionally biased region" description="Polar residues" evidence="1">
    <location>
        <begin position="171"/>
        <end position="180"/>
    </location>
</feature>
<feature type="compositionally biased region" description="Basic and acidic residues" evidence="1">
    <location>
        <begin position="373"/>
        <end position="421"/>
    </location>
</feature>
<feature type="signal peptide" evidence="2">
    <location>
        <begin position="1"/>
        <end position="22"/>
    </location>
</feature>
<feature type="compositionally biased region" description="Basic and acidic residues" evidence="1">
    <location>
        <begin position="504"/>
        <end position="521"/>
    </location>
</feature>
<feature type="region of interest" description="Disordered" evidence="1">
    <location>
        <begin position="765"/>
        <end position="791"/>
    </location>
</feature>
<keyword evidence="2" id="KW-0732">Signal</keyword>
<sequence length="1837" mass="208126">MQFKLLILLLLLIVALANIASSQEPNGVYNEDSAQRFITFDDYHPTPDQAGRKNYYAQQMVYPNFEIYPNPEYSTYSTGHSDPYDSYHVGNEYENGIILSKESKNERLLKEYLKKTGREQSKIGELIAALGGNNKGKITKPESQVSGHLEKQLKENITEKPKELHQTNIVQENDNKQIGVQENGGGENISRVQESTRKTEEEQEGMNEGKESGESKKQLKELKEEENLTQSDIDQGKDNKQTAVKENDGSKNISKLQEESTRKTEEGQDGTNDGKGSEESGKQLKENQLEKQDNVTESGIAKEEHNQHIGVQENGGSEHISKEAGSTENRTEEEQKEQNDDGKETVQHQNQQSTTSGSGDNKVISVRRKCSKEKKSSSSSSEEKKPKNKKMEDDNSSEKETKKEKRTSKEERIKDDEQKEEGIEDNQMRVTETNTVPQAEQGLESGDDQKVELKISQTGTQPDVSESEGDSSTALMVISPDSSMSNHQVEEISKSSQEELNTVKVEESQEKAPELENHNDTEINVTITPVPQVSRGPLEESGPNSDDGQNVAVIQANGEEKEGEGYMQADEGIMQADEGIMQADEGYMQADEGIMQAVEGSILNGRNESEQNVSGTEVIEPVITALKIPHLCTSVTPAEQVPEVDEEVILPQPNQMTEQNVKEEEGDHGKVRNEESSYKDNPLKLLKDYCKLNYPVTYVLMMLRPINIDINIINLDRKDLMLSVQENPKIEEKEIFTEEEEEKTAEEHTVTMLIEDLPNSIQSKMGYGGGKKYKKKKPCKKGGKKPGYYGNKKGKYGKSPGIYKKSGIHDSKFESHHRPSIEGNLWSNLDQRNYVILDEDQVNDVGQKVYKLVPVPVREEQEGPNKPYKIVYVPPEQVLEDNIDATSESKENEPTGIVKYILTKKNTDGTVNEMGGYHLPEETESQPGPDLESYNLPYVLLGNIFDKEGNIRSNAIEILKSLGYDSLVAQFYEDDVSGIALEGETIDGSKLQYHLVEHSQGSETIDFSGLQQNVPQITDSIVYRLYSIIDEHFMESSKQSVPPSNEIGHMLPDETSPDHKEPAAKDYYPEPLPHAHHPVGIYSPPEIVPLYRFDHAMNSIQYPGGSPYHQMDIYPPPEIDVVPLYHPDHTMNSVQYQGNSEPHVPLPGIEVLHNFDHRMNRDQYQGGLESHLQNLEPQPFTPHQIDIYPPHGIVFLHNCDHIMNSDQYPGDSESHLQNPQPFPPPEIQVVPLYHSDHTMNGDQYQRNSEPYIHNLELQPYTPHQMGLFPPPEIEVVPLYHPDHTMNSDQYQGDLESHLQNLEPQPFTPHQTDIYPPYEVVFFQNSDHIMNSDQYQENSVPHIHNLEPQPYTPPQVDIYSSPEILHHTDHTMNDDQYQGSFENANEVENALIVRPNSEKTFNDEFNAIIKEKLYQLDDQHPNSVNNLQEEPRHSDDTTYDYDEDSSEENEWTSSGQEQGSYVVLTSDPGRVEPNTERRTFNVGNHGIIREKLVHLNDENLQSLEYDTTSESDEDSYEKNEIVQDHGPYIVVTSNALDAGRLNPNSEGTFSRRYYDNYGDQLDRLEHEPPNSIKNLQGLEYDTSFDSDEDSSEENKSGQEQGSYVVLTSDPGRVEPNTERRTFNVGNHGIIREKLVHLNDENLQSLEYDTTSESDEDSYEKNEFVQDHGPYIVVTSNALDAGRLTSNSEGTFSDRNYGNYRGQLDRLEHDLPNSVKNVQRLSYDTFFDSDEDSFRKNEIVQDHEPYIVVTRNALDPGRLNSNSEETISDRYYGNYGDQLNRLGHEFPNSVKNLQEESRNSDDSTSDYDEDSSEENDFVQDHRPYIVVTSNVIDSGTVKG</sequence>
<reference evidence="3" key="1">
    <citation type="journal article" date="2018" name="PLoS Negl. Trop. Dis.">
        <title>An insight into the salivary gland and fat body transcriptome of Panstrongylus lignarius (Hemiptera: Heteroptera), the main vector of Chagas disease in Peru.</title>
        <authorList>
            <person name="Nevoa J.C."/>
            <person name="Mendes M.T."/>
            <person name="da Silva M.V."/>
            <person name="Soares S.C."/>
            <person name="Oliveira C.J.F."/>
            <person name="Ribeiro J.M.C."/>
        </authorList>
    </citation>
    <scope>NUCLEOTIDE SEQUENCE</scope>
</reference>
<evidence type="ECO:0000256" key="2">
    <source>
        <dbReference type="SAM" id="SignalP"/>
    </source>
</evidence>
<feature type="chain" id="PRO_5013166509" evidence="2">
    <location>
        <begin position="23"/>
        <end position="1837"/>
    </location>
</feature>
<feature type="compositionally biased region" description="Basic and acidic residues" evidence="1">
    <location>
        <begin position="207"/>
        <end position="226"/>
    </location>
</feature>
<dbReference type="EMBL" id="GFTR01008896">
    <property type="protein sequence ID" value="JAW07530.1"/>
    <property type="molecule type" value="Transcribed_RNA"/>
</dbReference>
<feature type="compositionally biased region" description="Polar residues" evidence="1">
    <location>
        <begin position="347"/>
        <end position="359"/>
    </location>
</feature>
<feature type="region of interest" description="Disordered" evidence="1">
    <location>
        <begin position="1037"/>
        <end position="1062"/>
    </location>
</feature>
<feature type="compositionally biased region" description="Polar residues" evidence="1">
    <location>
        <begin position="428"/>
        <end position="438"/>
    </location>
</feature>
<feature type="region of interest" description="Disordered" evidence="1">
    <location>
        <begin position="171"/>
        <end position="550"/>
    </location>
</feature>
<feature type="region of interest" description="Disordered" evidence="1">
    <location>
        <begin position="1791"/>
        <end position="1820"/>
    </location>
</feature>
<feature type="compositionally biased region" description="Basic and acidic residues" evidence="1">
    <location>
        <begin position="256"/>
        <end position="266"/>
    </location>
</feature>
<accession>A0A224XGE6</accession>
<feature type="compositionally biased region" description="Acidic residues" evidence="1">
    <location>
        <begin position="1801"/>
        <end position="1815"/>
    </location>
</feature>